<dbReference type="PANTHER" id="PTHR33356:SF16">
    <property type="entry name" value="G PATCH DOMAIN PROTEIN"/>
    <property type="match status" value="1"/>
</dbReference>
<dbReference type="EMBL" id="JAAMPC010000005">
    <property type="protein sequence ID" value="KAG2310989.1"/>
    <property type="molecule type" value="Genomic_DNA"/>
</dbReference>
<organism evidence="2 3">
    <name type="scientific">Brassica carinata</name>
    <name type="common">Ethiopian mustard</name>
    <name type="synonym">Abyssinian cabbage</name>
    <dbReference type="NCBI Taxonomy" id="52824"/>
    <lineage>
        <taxon>Eukaryota</taxon>
        <taxon>Viridiplantae</taxon>
        <taxon>Streptophyta</taxon>
        <taxon>Embryophyta</taxon>
        <taxon>Tracheophyta</taxon>
        <taxon>Spermatophyta</taxon>
        <taxon>Magnoliopsida</taxon>
        <taxon>eudicotyledons</taxon>
        <taxon>Gunneridae</taxon>
        <taxon>Pentapetalae</taxon>
        <taxon>rosids</taxon>
        <taxon>malvids</taxon>
        <taxon>Brassicales</taxon>
        <taxon>Brassicaceae</taxon>
        <taxon>Brassiceae</taxon>
        <taxon>Brassica</taxon>
    </lineage>
</organism>
<dbReference type="AlphaFoldDB" id="A0A8X8ARG9"/>
<feature type="region of interest" description="Disordered" evidence="1">
    <location>
        <begin position="36"/>
        <end position="64"/>
    </location>
</feature>
<protein>
    <submittedName>
        <fullName evidence="2">Uncharacterized protein</fullName>
    </submittedName>
</protein>
<keyword evidence="3" id="KW-1185">Reference proteome</keyword>
<sequence length="235" mass="25899">MTNYMLQDVEKHLFKNTTDSTLLSLSSSGGSGWPQSTLWSPFASGNSSPVGSSREPTPPLTPVTVETKPVMIPSQTKQALIDDQIRSIQANVSSSTNDNVIGHKARNYQHQQRPRSGVKAVFVDGSGSRTGSGGTGVFLPRCHGTVVESRKKSAKLVVLEGFITCDIKVYFDFDQKKKRFILIDSYFSRGFQGREGPPNGRKEGRNSRREKPVLSVSFIILRAPRHVAARNWSAF</sequence>
<proteinExistence type="predicted"/>
<reference evidence="2 3" key="1">
    <citation type="submission" date="2020-02" db="EMBL/GenBank/DDBJ databases">
        <authorList>
            <person name="Ma Q."/>
            <person name="Huang Y."/>
            <person name="Song X."/>
            <person name="Pei D."/>
        </authorList>
    </citation>
    <scope>NUCLEOTIDE SEQUENCE [LARGE SCALE GENOMIC DNA]</scope>
    <source>
        <strain evidence="2">Sxm20200214</strain>
        <tissue evidence="2">Leaf</tissue>
    </source>
</reference>
<dbReference type="PANTHER" id="PTHR33356">
    <property type="entry name" value="TIP41-LIKE PROTEIN"/>
    <property type="match status" value="1"/>
</dbReference>
<evidence type="ECO:0000313" key="2">
    <source>
        <dbReference type="EMBL" id="KAG2310989.1"/>
    </source>
</evidence>
<dbReference type="OrthoDB" id="1709562at2759"/>
<gene>
    <name evidence="2" type="ORF">Bca52824_022546</name>
</gene>
<feature type="compositionally biased region" description="Polar residues" evidence="1">
    <location>
        <begin position="36"/>
        <end position="55"/>
    </location>
</feature>
<name>A0A8X8ARG9_BRACI</name>
<dbReference type="Proteomes" id="UP000886595">
    <property type="component" value="Unassembled WGS sequence"/>
</dbReference>
<evidence type="ECO:0000256" key="1">
    <source>
        <dbReference type="SAM" id="MobiDB-lite"/>
    </source>
</evidence>
<accession>A0A8X8ARG9</accession>
<evidence type="ECO:0000313" key="3">
    <source>
        <dbReference type="Proteomes" id="UP000886595"/>
    </source>
</evidence>
<comment type="caution">
    <text evidence="2">The sequence shown here is derived from an EMBL/GenBank/DDBJ whole genome shotgun (WGS) entry which is preliminary data.</text>
</comment>